<sequence length="74" mass="7989">MASLNPFDLLAGDDNDDPSHLIAVQPQKVVAKKSPVSAEAPAAKFPSKPVPPTQADRCRIWHQAIGLCWLEVSN</sequence>
<dbReference type="Pfam" id="PF09598">
    <property type="entry name" value="Stm1_N"/>
    <property type="match status" value="1"/>
</dbReference>
<name>A0A426ZWX8_ENSVE</name>
<gene>
    <name evidence="5" type="ORF">B296_00015209</name>
</gene>
<keyword evidence="2" id="KW-0963">Cytoplasm</keyword>
<evidence type="ECO:0000259" key="4">
    <source>
        <dbReference type="Pfam" id="PF09598"/>
    </source>
</evidence>
<dbReference type="AlphaFoldDB" id="A0A426ZWX8"/>
<evidence type="ECO:0000256" key="1">
    <source>
        <dbReference type="ARBA" id="ARBA00004496"/>
    </source>
</evidence>
<protein>
    <recommendedName>
        <fullName evidence="4">STM1-like N-terminal domain-containing protein</fullName>
    </recommendedName>
</protein>
<accession>A0A426ZWX8</accession>
<evidence type="ECO:0000256" key="2">
    <source>
        <dbReference type="ARBA" id="ARBA00022490"/>
    </source>
</evidence>
<evidence type="ECO:0000256" key="3">
    <source>
        <dbReference type="SAM" id="MobiDB-lite"/>
    </source>
</evidence>
<proteinExistence type="predicted"/>
<comment type="caution">
    <text evidence="5">The sequence shown here is derived from an EMBL/GenBank/DDBJ whole genome shotgun (WGS) entry which is preliminary data.</text>
</comment>
<feature type="region of interest" description="Disordered" evidence="3">
    <location>
        <begin position="1"/>
        <end position="20"/>
    </location>
</feature>
<feature type="domain" description="STM1-like N-terminal" evidence="4">
    <location>
        <begin position="1"/>
        <end position="57"/>
    </location>
</feature>
<dbReference type="InterPro" id="IPR019084">
    <property type="entry name" value="STM1-like_N"/>
</dbReference>
<reference evidence="5 6" key="1">
    <citation type="journal article" date="2014" name="Agronomy (Basel)">
        <title>A Draft Genome Sequence for Ensete ventricosum, the Drought-Tolerant Tree Against Hunger.</title>
        <authorList>
            <person name="Harrison J."/>
            <person name="Moore K.A."/>
            <person name="Paszkiewicz K."/>
            <person name="Jones T."/>
            <person name="Grant M."/>
            <person name="Ambacheew D."/>
            <person name="Muzemil S."/>
            <person name="Studholme D.J."/>
        </authorList>
    </citation>
    <scope>NUCLEOTIDE SEQUENCE [LARGE SCALE GENOMIC DNA]</scope>
</reference>
<comment type="subcellular location">
    <subcellularLocation>
        <location evidence="1">Cytoplasm</location>
    </subcellularLocation>
</comment>
<feature type="region of interest" description="Disordered" evidence="3">
    <location>
        <begin position="33"/>
        <end position="54"/>
    </location>
</feature>
<dbReference type="Proteomes" id="UP000287651">
    <property type="component" value="Unassembled WGS sequence"/>
</dbReference>
<dbReference type="GO" id="GO:0005737">
    <property type="term" value="C:cytoplasm"/>
    <property type="evidence" value="ECO:0007669"/>
    <property type="project" value="UniProtKB-SubCell"/>
</dbReference>
<evidence type="ECO:0000313" key="5">
    <source>
        <dbReference type="EMBL" id="RRT68462.1"/>
    </source>
</evidence>
<dbReference type="EMBL" id="AMZH03004685">
    <property type="protein sequence ID" value="RRT68462.1"/>
    <property type="molecule type" value="Genomic_DNA"/>
</dbReference>
<organism evidence="5 6">
    <name type="scientific">Ensete ventricosum</name>
    <name type="common">Abyssinian banana</name>
    <name type="synonym">Musa ensete</name>
    <dbReference type="NCBI Taxonomy" id="4639"/>
    <lineage>
        <taxon>Eukaryota</taxon>
        <taxon>Viridiplantae</taxon>
        <taxon>Streptophyta</taxon>
        <taxon>Embryophyta</taxon>
        <taxon>Tracheophyta</taxon>
        <taxon>Spermatophyta</taxon>
        <taxon>Magnoliopsida</taxon>
        <taxon>Liliopsida</taxon>
        <taxon>Zingiberales</taxon>
        <taxon>Musaceae</taxon>
        <taxon>Ensete</taxon>
    </lineage>
</organism>
<evidence type="ECO:0000313" key="6">
    <source>
        <dbReference type="Proteomes" id="UP000287651"/>
    </source>
</evidence>